<dbReference type="CDD" id="cd22191">
    <property type="entry name" value="DPBB_RlpA_EXP_N-like"/>
    <property type="match status" value="1"/>
</dbReference>
<keyword evidence="1 3" id="KW-0732">Signal</keyword>
<dbReference type="EMBL" id="JAACJK010000001">
    <property type="protein sequence ID" value="KAF5342303.1"/>
    <property type="molecule type" value="Genomic_DNA"/>
</dbReference>
<comment type="caution">
    <text evidence="4">The sequence shown here is derived from an EMBL/GenBank/DDBJ whole genome shotgun (WGS) entry which is preliminary data.</text>
</comment>
<evidence type="ECO:0000256" key="3">
    <source>
        <dbReference type="SAM" id="SignalP"/>
    </source>
</evidence>
<proteinExistence type="predicted"/>
<evidence type="ECO:0000313" key="4">
    <source>
        <dbReference type="EMBL" id="KAF5342303.1"/>
    </source>
</evidence>
<reference evidence="4 5" key="1">
    <citation type="journal article" date="2020" name="ISME J.">
        <title>Uncovering the hidden diversity of litter-decomposition mechanisms in mushroom-forming fungi.</title>
        <authorList>
            <person name="Floudas D."/>
            <person name="Bentzer J."/>
            <person name="Ahren D."/>
            <person name="Johansson T."/>
            <person name="Persson P."/>
            <person name="Tunlid A."/>
        </authorList>
    </citation>
    <scope>NUCLEOTIDE SEQUENCE [LARGE SCALE GENOMIC DNA]</scope>
    <source>
        <strain evidence="4 5">CBS 175.51</strain>
    </source>
</reference>
<feature type="compositionally biased region" description="Basic and acidic residues" evidence="2">
    <location>
        <begin position="182"/>
        <end position="192"/>
    </location>
</feature>
<dbReference type="InterPro" id="IPR036908">
    <property type="entry name" value="RlpA-like_sf"/>
</dbReference>
<dbReference type="AlphaFoldDB" id="A0A8H5CIS9"/>
<sequence length="263" mass="27805">MKTSFALLSLASLALASSDGHKLNRRQHHSIARMRDVEDATDLYARGGNSKWTFYNTETGNQGACGGFRTNNQFVVARAQVDFQKSDCGKTITLQYEGKSAEAVIWDICPECPSNGLDLSKGLFNHFAAESIGVIYGTWNFGSGGGAPADPKPTTTTTAAPKPTTTSKPAESSTTTTSTTTEKPKPTTEKPKPTTTSAPPQTTTTTSAQKAATTSKSSKSEKPSSTSSANLAAVTSDSLNIIGTECNLTVEKGEMVVKCKKFN</sequence>
<dbReference type="SUPFAM" id="SSF50685">
    <property type="entry name" value="Barwin-like endoglucanases"/>
    <property type="match status" value="1"/>
</dbReference>
<feature type="compositionally biased region" description="Low complexity" evidence="2">
    <location>
        <begin position="152"/>
        <end position="181"/>
    </location>
</feature>
<feature type="compositionally biased region" description="Low complexity" evidence="2">
    <location>
        <begin position="193"/>
        <end position="229"/>
    </location>
</feature>
<feature type="signal peptide" evidence="3">
    <location>
        <begin position="1"/>
        <end position="16"/>
    </location>
</feature>
<name>A0A8H5CIS9_9AGAR</name>
<keyword evidence="5" id="KW-1185">Reference proteome</keyword>
<evidence type="ECO:0000313" key="5">
    <source>
        <dbReference type="Proteomes" id="UP000541558"/>
    </source>
</evidence>
<dbReference type="OrthoDB" id="623670at2759"/>
<dbReference type="PANTHER" id="PTHR31836:SF28">
    <property type="entry name" value="SRCR DOMAIN-CONTAINING PROTEIN-RELATED"/>
    <property type="match status" value="1"/>
</dbReference>
<feature type="region of interest" description="Disordered" evidence="2">
    <location>
        <begin position="146"/>
        <end position="231"/>
    </location>
</feature>
<dbReference type="Proteomes" id="UP000541558">
    <property type="component" value="Unassembled WGS sequence"/>
</dbReference>
<gene>
    <name evidence="4" type="ORF">D9611_001142</name>
</gene>
<organism evidence="4 5">
    <name type="scientific">Ephemerocybe angulata</name>
    <dbReference type="NCBI Taxonomy" id="980116"/>
    <lineage>
        <taxon>Eukaryota</taxon>
        <taxon>Fungi</taxon>
        <taxon>Dikarya</taxon>
        <taxon>Basidiomycota</taxon>
        <taxon>Agaricomycotina</taxon>
        <taxon>Agaricomycetes</taxon>
        <taxon>Agaricomycetidae</taxon>
        <taxon>Agaricales</taxon>
        <taxon>Agaricineae</taxon>
        <taxon>Psathyrellaceae</taxon>
        <taxon>Ephemerocybe</taxon>
    </lineage>
</organism>
<evidence type="ECO:0000256" key="1">
    <source>
        <dbReference type="ARBA" id="ARBA00022729"/>
    </source>
</evidence>
<evidence type="ECO:0000256" key="2">
    <source>
        <dbReference type="SAM" id="MobiDB-lite"/>
    </source>
</evidence>
<feature type="chain" id="PRO_5034965150" evidence="3">
    <location>
        <begin position="17"/>
        <end position="263"/>
    </location>
</feature>
<protein>
    <submittedName>
        <fullName evidence="4">Uncharacterized protein</fullName>
    </submittedName>
</protein>
<dbReference type="PANTHER" id="PTHR31836">
    <property type="match status" value="1"/>
</dbReference>
<dbReference type="InterPro" id="IPR051477">
    <property type="entry name" value="Expansin_CellWall"/>
</dbReference>
<dbReference type="Gene3D" id="2.40.40.10">
    <property type="entry name" value="RlpA-like domain"/>
    <property type="match status" value="1"/>
</dbReference>
<accession>A0A8H5CIS9</accession>